<feature type="signal peptide" evidence="3">
    <location>
        <begin position="1"/>
        <end position="26"/>
    </location>
</feature>
<dbReference type="PROSITE" id="PS51257">
    <property type="entry name" value="PROKAR_LIPOPROTEIN"/>
    <property type="match status" value="1"/>
</dbReference>
<evidence type="ECO:0000256" key="2">
    <source>
        <dbReference type="SAM" id="MobiDB-lite"/>
    </source>
</evidence>
<dbReference type="InterPro" id="IPR021140">
    <property type="entry name" value="Inh/Omp19"/>
</dbReference>
<dbReference type="Gene3D" id="2.40.128.10">
    <property type="match status" value="1"/>
</dbReference>
<feature type="domain" description="Alkaline proteinase inhibitor/ Outer membrane lipoprotein Omp19" evidence="4">
    <location>
        <begin position="114"/>
        <end position="207"/>
    </location>
</feature>
<dbReference type="Pfam" id="PF02974">
    <property type="entry name" value="Inh"/>
    <property type="match status" value="1"/>
</dbReference>
<proteinExistence type="predicted"/>
<dbReference type="SUPFAM" id="SSF50882">
    <property type="entry name" value="beta-Barrel protease inhibitors"/>
    <property type="match status" value="1"/>
</dbReference>
<dbReference type="RefSeq" id="WP_237344078.1">
    <property type="nucleotide sequence ID" value="NZ_JABWGX010000002.1"/>
</dbReference>
<sequence>MQCGWRKMWAGAGNALAAGSLAVALAGCSTELDGFGNKPSAVAGNQIDASAPLVAPTGSVESSPAPALVQSPPVQAAPVQTAADAIAPRTTANNVPLTPPPANPGGAAYAPTAAKEQLSGAWNFSWDSGRNTCPVTLSTTRGMSGMSAQADVSCPSEIFMTKGWDTMGPDLVLQNHQGKVTVRLAPSGPNRYVGVMADTGQQVALTR</sequence>
<gene>
    <name evidence="5" type="ORF">QOZ94_002253</name>
</gene>
<comment type="caution">
    <text evidence="5">The sequence shown here is derived from an EMBL/GenBank/DDBJ whole genome shotgun (WGS) entry which is preliminary data.</text>
</comment>
<keyword evidence="6" id="KW-1185">Reference proteome</keyword>
<keyword evidence="1 3" id="KW-0732">Signal</keyword>
<name>A0ABU0LED7_XANAG</name>
<accession>A0ABU0LED7</accession>
<evidence type="ECO:0000313" key="5">
    <source>
        <dbReference type="EMBL" id="MDQ0505457.1"/>
    </source>
</evidence>
<dbReference type="Proteomes" id="UP001241747">
    <property type="component" value="Unassembled WGS sequence"/>
</dbReference>
<evidence type="ECO:0000256" key="1">
    <source>
        <dbReference type="ARBA" id="ARBA00022729"/>
    </source>
</evidence>
<feature type="region of interest" description="Disordered" evidence="2">
    <location>
        <begin position="91"/>
        <end position="110"/>
    </location>
</feature>
<evidence type="ECO:0000259" key="4">
    <source>
        <dbReference type="Pfam" id="PF02974"/>
    </source>
</evidence>
<dbReference type="InterPro" id="IPR016085">
    <property type="entry name" value="Protease_inh_B-barrel_dom"/>
</dbReference>
<protein>
    <recommendedName>
        <fullName evidence="4">Alkaline proteinase inhibitor/ Outer membrane lipoprotein Omp19 domain-containing protein</fullName>
    </recommendedName>
</protein>
<evidence type="ECO:0000256" key="3">
    <source>
        <dbReference type="SAM" id="SignalP"/>
    </source>
</evidence>
<feature type="chain" id="PRO_5047139349" description="Alkaline proteinase inhibitor/ Outer membrane lipoprotein Omp19 domain-containing protein" evidence="3">
    <location>
        <begin position="27"/>
        <end position="207"/>
    </location>
</feature>
<reference evidence="5 6" key="1">
    <citation type="submission" date="2023-07" db="EMBL/GenBank/DDBJ databases">
        <title>Genomic Encyclopedia of Type Strains, Phase IV (KMG-IV): sequencing the most valuable type-strain genomes for metagenomic binning, comparative biology and taxonomic classification.</title>
        <authorList>
            <person name="Goeker M."/>
        </authorList>
    </citation>
    <scope>NUCLEOTIDE SEQUENCE [LARGE SCALE GENOMIC DNA]</scope>
    <source>
        <strain evidence="5 6">DSM 3770</strain>
    </source>
</reference>
<evidence type="ECO:0000313" key="6">
    <source>
        <dbReference type="Proteomes" id="UP001241747"/>
    </source>
</evidence>
<dbReference type="EMBL" id="JAUSVY010000004">
    <property type="protein sequence ID" value="MDQ0505457.1"/>
    <property type="molecule type" value="Genomic_DNA"/>
</dbReference>
<organism evidence="5 6">
    <name type="scientific">Xanthobacter agilis</name>
    <dbReference type="NCBI Taxonomy" id="47492"/>
    <lineage>
        <taxon>Bacteria</taxon>
        <taxon>Pseudomonadati</taxon>
        <taxon>Pseudomonadota</taxon>
        <taxon>Alphaproteobacteria</taxon>
        <taxon>Hyphomicrobiales</taxon>
        <taxon>Xanthobacteraceae</taxon>
        <taxon>Xanthobacter</taxon>
    </lineage>
</organism>